<evidence type="ECO:0000313" key="4">
    <source>
        <dbReference type="Proteomes" id="UP000431922"/>
    </source>
</evidence>
<feature type="region of interest" description="Disordered" evidence="1">
    <location>
        <begin position="79"/>
        <end position="129"/>
    </location>
</feature>
<comment type="caution">
    <text evidence="3">The sequence shown here is derived from an EMBL/GenBank/DDBJ whole genome shotgun (WGS) entry which is preliminary data.</text>
</comment>
<evidence type="ECO:0000256" key="1">
    <source>
        <dbReference type="SAM" id="MobiDB-lite"/>
    </source>
</evidence>
<organism evidence="3 4">
    <name type="scientific">Allopontixanthobacter sediminis</name>
    <dbReference type="NCBI Taxonomy" id="1689985"/>
    <lineage>
        <taxon>Bacteria</taxon>
        <taxon>Pseudomonadati</taxon>
        <taxon>Pseudomonadota</taxon>
        <taxon>Alphaproteobacteria</taxon>
        <taxon>Sphingomonadales</taxon>
        <taxon>Erythrobacteraceae</taxon>
        <taxon>Allopontixanthobacter</taxon>
    </lineage>
</organism>
<dbReference type="Proteomes" id="UP000431922">
    <property type="component" value="Unassembled WGS sequence"/>
</dbReference>
<evidence type="ECO:0000256" key="2">
    <source>
        <dbReference type="SAM" id="Phobius"/>
    </source>
</evidence>
<feature type="compositionally biased region" description="Low complexity" evidence="1">
    <location>
        <begin position="97"/>
        <end position="106"/>
    </location>
</feature>
<proteinExistence type="predicted"/>
<feature type="compositionally biased region" description="Basic and acidic residues" evidence="1">
    <location>
        <begin position="119"/>
        <end position="129"/>
    </location>
</feature>
<keyword evidence="2" id="KW-0472">Membrane</keyword>
<keyword evidence="2" id="KW-1133">Transmembrane helix</keyword>
<dbReference type="AlphaFoldDB" id="A0A845AZZ6"/>
<accession>A0A845AZZ6</accession>
<dbReference type="OrthoDB" id="9901482at2"/>
<gene>
    <name evidence="3" type="ORF">GRI65_00865</name>
</gene>
<feature type="transmembrane region" description="Helical" evidence="2">
    <location>
        <begin position="46"/>
        <end position="69"/>
    </location>
</feature>
<feature type="transmembrane region" description="Helical" evidence="2">
    <location>
        <begin position="12"/>
        <end position="34"/>
    </location>
</feature>
<protein>
    <submittedName>
        <fullName evidence="3">Uncharacterized protein</fullName>
    </submittedName>
</protein>
<name>A0A845AZZ6_9SPHN</name>
<sequence>MNQRSQRDELIVLALFGGGLILIIVGIIGGLFLTERAAGLPNWAENVLVAIATGALIKMGDVLSALVALSNGRQVEGMSRQLANAGPPTAPIPEGVAEAAQQTADAAADEADSIAAREPYPEPKFGEKP</sequence>
<keyword evidence="4" id="KW-1185">Reference proteome</keyword>
<dbReference type="RefSeq" id="WP_160754656.1">
    <property type="nucleotide sequence ID" value="NZ_WTYL01000001.1"/>
</dbReference>
<keyword evidence="2" id="KW-0812">Transmembrane</keyword>
<evidence type="ECO:0000313" key="3">
    <source>
        <dbReference type="EMBL" id="MXP43002.1"/>
    </source>
</evidence>
<dbReference type="EMBL" id="WTYL01000001">
    <property type="protein sequence ID" value="MXP43002.1"/>
    <property type="molecule type" value="Genomic_DNA"/>
</dbReference>
<reference evidence="3 4" key="1">
    <citation type="submission" date="2019-12" db="EMBL/GenBank/DDBJ databases">
        <title>Genomic-based taxomic classification of the family Erythrobacteraceae.</title>
        <authorList>
            <person name="Xu L."/>
        </authorList>
    </citation>
    <scope>NUCLEOTIDE SEQUENCE [LARGE SCALE GENOMIC DNA]</scope>
    <source>
        <strain evidence="3 4">KCTC 42453</strain>
    </source>
</reference>